<evidence type="ECO:0000256" key="1">
    <source>
        <dbReference type="SAM" id="SignalP"/>
    </source>
</evidence>
<dbReference type="PROSITE" id="PS51257">
    <property type="entry name" value="PROKAR_LIPOPROTEIN"/>
    <property type="match status" value="1"/>
</dbReference>
<keyword evidence="1" id="KW-0732">Signal</keyword>
<accession>A0A9D1I144</accession>
<evidence type="ECO:0000313" key="3">
    <source>
        <dbReference type="Proteomes" id="UP000824090"/>
    </source>
</evidence>
<protein>
    <recommendedName>
        <fullName evidence="4">Lipoprotein</fullName>
    </recommendedName>
</protein>
<gene>
    <name evidence="2" type="ORF">IAC50_06015</name>
</gene>
<feature type="signal peptide" evidence="1">
    <location>
        <begin position="1"/>
        <end position="25"/>
    </location>
</feature>
<dbReference type="AlphaFoldDB" id="A0A9D1I144"/>
<dbReference type="Proteomes" id="UP000824090">
    <property type="component" value="Unassembled WGS sequence"/>
</dbReference>
<feature type="chain" id="PRO_5039256972" description="Lipoprotein" evidence="1">
    <location>
        <begin position="26"/>
        <end position="163"/>
    </location>
</feature>
<dbReference type="EMBL" id="DVMP01000111">
    <property type="protein sequence ID" value="HIU26027.1"/>
    <property type="molecule type" value="Genomic_DNA"/>
</dbReference>
<reference evidence="2" key="2">
    <citation type="journal article" date="2021" name="PeerJ">
        <title>Extensive microbial diversity within the chicken gut microbiome revealed by metagenomics and culture.</title>
        <authorList>
            <person name="Gilroy R."/>
            <person name="Ravi A."/>
            <person name="Getino M."/>
            <person name="Pursley I."/>
            <person name="Horton D.L."/>
            <person name="Alikhan N.F."/>
            <person name="Baker D."/>
            <person name="Gharbi K."/>
            <person name="Hall N."/>
            <person name="Watson M."/>
            <person name="Adriaenssens E.M."/>
            <person name="Foster-Nyarko E."/>
            <person name="Jarju S."/>
            <person name="Secka A."/>
            <person name="Antonio M."/>
            <person name="Oren A."/>
            <person name="Chaudhuri R.R."/>
            <person name="La Ragione R."/>
            <person name="Hildebrand F."/>
            <person name="Pallen M.J."/>
        </authorList>
    </citation>
    <scope>NUCLEOTIDE SEQUENCE</scope>
    <source>
        <strain evidence="2">ChiHcec3-6078</strain>
    </source>
</reference>
<comment type="caution">
    <text evidence="2">The sequence shown here is derived from an EMBL/GenBank/DDBJ whole genome shotgun (WGS) entry which is preliminary data.</text>
</comment>
<sequence>MKRAFKSMFLSLLLCAALVMTFTGCDDDTSGGTIDEPEITGEYLAGEYAQQLTTDGAEVIVGSVDMEGSDGAYTVHIAEKEVVVNDGYEEGYYIADRNLTRDAELGPEARIACMSDGELTVKTPEEFMESYSGDEEQLYEVYLMGESAELLLAVDPEDLQADQ</sequence>
<organism evidence="2 3">
    <name type="scientific">Candidatus Allocopromorpha excrementigallinarum</name>
    <dbReference type="NCBI Taxonomy" id="2840742"/>
    <lineage>
        <taxon>Bacteria</taxon>
        <taxon>Bacillati</taxon>
        <taxon>Bacillota</taxon>
        <taxon>Clostridia</taxon>
        <taxon>Eubacteriales</taxon>
        <taxon>Eubacteriaceae</taxon>
        <taxon>Eubacteriaceae incertae sedis</taxon>
        <taxon>Candidatus Allocopromorpha</taxon>
    </lineage>
</organism>
<evidence type="ECO:0000313" key="2">
    <source>
        <dbReference type="EMBL" id="HIU26027.1"/>
    </source>
</evidence>
<reference evidence="2" key="1">
    <citation type="submission" date="2020-10" db="EMBL/GenBank/DDBJ databases">
        <authorList>
            <person name="Gilroy R."/>
        </authorList>
    </citation>
    <scope>NUCLEOTIDE SEQUENCE</scope>
    <source>
        <strain evidence="2">ChiHcec3-6078</strain>
    </source>
</reference>
<evidence type="ECO:0008006" key="4">
    <source>
        <dbReference type="Google" id="ProtNLM"/>
    </source>
</evidence>
<proteinExistence type="predicted"/>
<name>A0A9D1I144_9FIRM</name>